<dbReference type="EMBL" id="PXOT01000009">
    <property type="protein sequence ID" value="PSG94844.1"/>
    <property type="molecule type" value="Genomic_DNA"/>
</dbReference>
<feature type="region of interest" description="Disordered" evidence="1">
    <location>
        <begin position="208"/>
        <end position="233"/>
    </location>
</feature>
<keyword evidence="3" id="KW-1185">Reference proteome</keyword>
<dbReference type="AlphaFoldDB" id="A0A2T1NPM2"/>
<protein>
    <submittedName>
        <fullName evidence="2">Uncharacterized protein</fullName>
    </submittedName>
</protein>
<dbReference type="Proteomes" id="UP000238430">
    <property type="component" value="Unassembled WGS sequence"/>
</dbReference>
<dbReference type="OrthoDB" id="1138655at2"/>
<name>A0A2T1NPM2_9FLAO</name>
<evidence type="ECO:0000313" key="3">
    <source>
        <dbReference type="Proteomes" id="UP000238430"/>
    </source>
</evidence>
<feature type="compositionally biased region" description="Basic and acidic residues" evidence="1">
    <location>
        <begin position="223"/>
        <end position="233"/>
    </location>
</feature>
<dbReference type="RefSeq" id="WP_106676087.1">
    <property type="nucleotide sequence ID" value="NZ_JACHWV010000009.1"/>
</dbReference>
<evidence type="ECO:0000256" key="1">
    <source>
        <dbReference type="SAM" id="MobiDB-lite"/>
    </source>
</evidence>
<evidence type="ECO:0000313" key="2">
    <source>
        <dbReference type="EMBL" id="PSG94844.1"/>
    </source>
</evidence>
<feature type="compositionally biased region" description="Low complexity" evidence="1">
    <location>
        <begin position="210"/>
        <end position="219"/>
    </location>
</feature>
<sequence>MNTRILKTVFVFFIVLNFSCKQDNTEATLAEYKYAEKPETISCDPANDKLLKEALYSFEKDILNQYDPNGKNKLRAYRAFVNNAISNRVKPENMMSSHTKAIFDVLKTKSDLWQEGALNYNSDLVKCLSQNMQDQSLKTTFNALVSTNSMNYKLFGPALRSNISYTRDAYLQTFIALDYYYSKMFDLDFSKINLEFNDTKQEANNKIDFNKTPLNLPKKNNVKKADDHAGHNH</sequence>
<organism evidence="2 3">
    <name type="scientific">Mesoflavibacter zeaxanthinifaciens subsp. sabulilitoris</name>
    <dbReference type="NCBI Taxonomy" id="1520893"/>
    <lineage>
        <taxon>Bacteria</taxon>
        <taxon>Pseudomonadati</taxon>
        <taxon>Bacteroidota</taxon>
        <taxon>Flavobacteriia</taxon>
        <taxon>Flavobacteriales</taxon>
        <taxon>Flavobacteriaceae</taxon>
        <taxon>Mesoflavibacter</taxon>
    </lineage>
</organism>
<gene>
    <name evidence="2" type="ORF">C7H61_00300</name>
</gene>
<accession>A0A2T1NPM2</accession>
<comment type="caution">
    <text evidence="2">The sequence shown here is derived from an EMBL/GenBank/DDBJ whole genome shotgun (WGS) entry which is preliminary data.</text>
</comment>
<proteinExistence type="predicted"/>
<reference evidence="2 3" key="1">
    <citation type="submission" date="2018-03" db="EMBL/GenBank/DDBJ databases">
        <title>Mesoflavibacter sp. HG37 and Mesoflavibacter sp. HG96 sp.nov., two marine bacteria isolated from seawater of Western Pacific Ocean.</title>
        <authorList>
            <person name="Cheng H."/>
            <person name="Wu Y.-H."/>
            <person name="Guo L.-L."/>
            <person name="Xu X.-W."/>
        </authorList>
    </citation>
    <scope>NUCLEOTIDE SEQUENCE [LARGE SCALE GENOMIC DNA]</scope>
    <source>
        <strain evidence="2 3">KCTC 42117</strain>
    </source>
</reference>